<organism evidence="2 3">
    <name type="scientific">Stephania cephalantha</name>
    <dbReference type="NCBI Taxonomy" id="152367"/>
    <lineage>
        <taxon>Eukaryota</taxon>
        <taxon>Viridiplantae</taxon>
        <taxon>Streptophyta</taxon>
        <taxon>Embryophyta</taxon>
        <taxon>Tracheophyta</taxon>
        <taxon>Spermatophyta</taxon>
        <taxon>Magnoliopsida</taxon>
        <taxon>Ranunculales</taxon>
        <taxon>Menispermaceae</taxon>
        <taxon>Menispermoideae</taxon>
        <taxon>Cissampelideae</taxon>
        <taxon>Stephania</taxon>
    </lineage>
</organism>
<accession>A0AAP0E0U5</accession>
<evidence type="ECO:0000313" key="3">
    <source>
        <dbReference type="Proteomes" id="UP001419268"/>
    </source>
</evidence>
<dbReference type="Proteomes" id="UP001419268">
    <property type="component" value="Unassembled WGS sequence"/>
</dbReference>
<reference evidence="2 3" key="1">
    <citation type="submission" date="2024-01" db="EMBL/GenBank/DDBJ databases">
        <title>Genome assemblies of Stephania.</title>
        <authorList>
            <person name="Yang L."/>
        </authorList>
    </citation>
    <scope>NUCLEOTIDE SEQUENCE [LARGE SCALE GENOMIC DNA]</scope>
    <source>
        <strain evidence="2">JXDWG</strain>
        <tissue evidence="2">Leaf</tissue>
    </source>
</reference>
<evidence type="ECO:0000256" key="1">
    <source>
        <dbReference type="SAM" id="MobiDB-lite"/>
    </source>
</evidence>
<proteinExistence type="predicted"/>
<protein>
    <submittedName>
        <fullName evidence="2">Uncharacterized protein</fullName>
    </submittedName>
</protein>
<dbReference type="AlphaFoldDB" id="A0AAP0E0U5"/>
<gene>
    <name evidence="2" type="ORF">Scep_029531</name>
</gene>
<feature type="region of interest" description="Disordered" evidence="1">
    <location>
        <begin position="44"/>
        <end position="87"/>
    </location>
</feature>
<feature type="compositionally biased region" description="Low complexity" evidence="1">
    <location>
        <begin position="71"/>
        <end position="87"/>
    </location>
</feature>
<keyword evidence="3" id="KW-1185">Reference proteome</keyword>
<comment type="caution">
    <text evidence="2">The sequence shown here is derived from an EMBL/GenBank/DDBJ whole genome shotgun (WGS) entry which is preliminary data.</text>
</comment>
<sequence length="87" mass="9285">MISKARLACHWLHDRCAMETIELQAAEWAGEMVAYGGIAGSRMAGAAADGGRQSKKKNDRETAQQWRPRSEAAAGAAAENNGHMANS</sequence>
<name>A0AAP0E0U5_9MAGN</name>
<evidence type="ECO:0000313" key="2">
    <source>
        <dbReference type="EMBL" id="KAK9083060.1"/>
    </source>
</evidence>
<dbReference type="EMBL" id="JBBNAG010000013">
    <property type="protein sequence ID" value="KAK9083060.1"/>
    <property type="molecule type" value="Genomic_DNA"/>
</dbReference>